<evidence type="ECO:0000256" key="4">
    <source>
        <dbReference type="ARBA" id="ARBA00049872"/>
    </source>
</evidence>
<organism evidence="8 9">
    <name type="scientific">Sediminibacillus albus</name>
    <dbReference type="NCBI Taxonomy" id="407036"/>
    <lineage>
        <taxon>Bacteria</taxon>
        <taxon>Bacillati</taxon>
        <taxon>Bacillota</taxon>
        <taxon>Bacilli</taxon>
        <taxon>Bacillales</taxon>
        <taxon>Bacillaceae</taxon>
        <taxon>Sediminibacillus</taxon>
    </lineage>
</organism>
<dbReference type="InterPro" id="IPR006076">
    <property type="entry name" value="FAD-dep_OxRdtase"/>
</dbReference>
<evidence type="ECO:0000256" key="5">
    <source>
        <dbReference type="ARBA" id="ARBA00050018"/>
    </source>
</evidence>
<name>A0A1G8VSC9_9BACI</name>
<dbReference type="GO" id="GO:0043799">
    <property type="term" value="F:glycine oxidase activity"/>
    <property type="evidence" value="ECO:0007669"/>
    <property type="project" value="UniProtKB-EC"/>
</dbReference>
<keyword evidence="9" id="KW-1185">Reference proteome</keyword>
<dbReference type="EMBL" id="FNFL01000001">
    <property type="protein sequence ID" value="SDJ68981.1"/>
    <property type="molecule type" value="Genomic_DNA"/>
</dbReference>
<dbReference type="GO" id="GO:0005737">
    <property type="term" value="C:cytoplasm"/>
    <property type="evidence" value="ECO:0007669"/>
    <property type="project" value="TreeGrafter"/>
</dbReference>
<gene>
    <name evidence="8" type="ORF">SAMN05216243_0324</name>
</gene>
<dbReference type="UniPathway" id="UPA00060"/>
<keyword evidence="6" id="KW-0812">Transmembrane</keyword>
<keyword evidence="2" id="KW-0784">Thiamine biosynthesis</keyword>
<evidence type="ECO:0000256" key="3">
    <source>
        <dbReference type="ARBA" id="ARBA00023002"/>
    </source>
</evidence>
<dbReference type="Gene3D" id="3.30.9.10">
    <property type="entry name" value="D-Amino Acid Oxidase, subunit A, domain 2"/>
    <property type="match status" value="1"/>
</dbReference>
<dbReference type="Proteomes" id="UP000198694">
    <property type="component" value="Unassembled WGS sequence"/>
</dbReference>
<evidence type="ECO:0000313" key="8">
    <source>
        <dbReference type="EMBL" id="SDJ68981.1"/>
    </source>
</evidence>
<evidence type="ECO:0000256" key="2">
    <source>
        <dbReference type="ARBA" id="ARBA00022977"/>
    </source>
</evidence>
<dbReference type="AlphaFoldDB" id="A0A1G8VSC9"/>
<dbReference type="EC" id="1.4.3.19" evidence="5"/>
<accession>A0A1G8VSC9</accession>
<protein>
    <recommendedName>
        <fullName evidence="5">glycine oxidase</fullName>
        <ecNumber evidence="5">1.4.3.19</ecNumber>
    </recommendedName>
</protein>
<dbReference type="PANTHER" id="PTHR13847">
    <property type="entry name" value="SARCOSINE DEHYDROGENASE-RELATED"/>
    <property type="match status" value="1"/>
</dbReference>
<evidence type="ECO:0000256" key="6">
    <source>
        <dbReference type="SAM" id="Phobius"/>
    </source>
</evidence>
<keyword evidence="6" id="KW-0472">Membrane</keyword>
<dbReference type="PANTHER" id="PTHR13847:SF289">
    <property type="entry name" value="GLYCINE OXIDASE"/>
    <property type="match status" value="1"/>
</dbReference>
<dbReference type="Gene3D" id="3.50.50.60">
    <property type="entry name" value="FAD/NAD(P)-binding domain"/>
    <property type="match status" value="1"/>
</dbReference>
<comment type="catalytic activity">
    <reaction evidence="4">
        <text>glycine + O2 + H2O = glyoxylate + H2O2 + NH4(+)</text>
        <dbReference type="Rhea" id="RHEA:11532"/>
        <dbReference type="ChEBI" id="CHEBI:15377"/>
        <dbReference type="ChEBI" id="CHEBI:15379"/>
        <dbReference type="ChEBI" id="CHEBI:16240"/>
        <dbReference type="ChEBI" id="CHEBI:28938"/>
        <dbReference type="ChEBI" id="CHEBI:36655"/>
        <dbReference type="ChEBI" id="CHEBI:57305"/>
        <dbReference type="EC" id="1.4.3.19"/>
    </reaction>
</comment>
<feature type="domain" description="FAD dependent oxidoreductase" evidence="7">
    <location>
        <begin position="7"/>
        <end position="351"/>
    </location>
</feature>
<dbReference type="SUPFAM" id="SSF54373">
    <property type="entry name" value="FAD-linked reductases, C-terminal domain"/>
    <property type="match status" value="1"/>
</dbReference>
<dbReference type="GO" id="GO:0009229">
    <property type="term" value="P:thiamine diphosphate biosynthetic process"/>
    <property type="evidence" value="ECO:0007669"/>
    <property type="project" value="UniProtKB-UniPathway"/>
</dbReference>
<dbReference type="InterPro" id="IPR012727">
    <property type="entry name" value="Gly_oxidase_ThiO"/>
</dbReference>
<dbReference type="SUPFAM" id="SSF51905">
    <property type="entry name" value="FAD/NAD(P)-binding domain"/>
    <property type="match status" value="1"/>
</dbReference>
<proteinExistence type="predicted"/>
<dbReference type="OrthoDB" id="9794226at2"/>
<comment type="pathway">
    <text evidence="1">Cofactor biosynthesis; thiamine diphosphate biosynthesis.</text>
</comment>
<dbReference type="STRING" id="407036.SAMN05216243_0324"/>
<keyword evidence="3" id="KW-0560">Oxidoreductase</keyword>
<reference evidence="8 9" key="1">
    <citation type="submission" date="2016-10" db="EMBL/GenBank/DDBJ databases">
        <authorList>
            <person name="de Groot N.N."/>
        </authorList>
    </citation>
    <scope>NUCLEOTIDE SEQUENCE [LARGE SCALE GENOMIC DNA]</scope>
    <source>
        <strain evidence="8 9">CGMCC 1.6502</strain>
    </source>
</reference>
<sequence length="380" mass="40847">MSKEYEAIIVGGGVIGGAIAYNLAKRGKKVLLLEKDRLASQASSAAAGMLAAQAELSGCGQLFPLAKESRRMFPFLEEEIKKVSGVDIQLVNKGTLKPALTEAEEIACKQSIEKYQEAGEQADWLTAEQAKKLEPNLSCAVRGAMYIKKDGHVSAPHLTRGFLYAAAVLGADIFEYEEVLSLQQQGGEITGVNTSKSSYLSPNVIIAGGAWSDKLLKETEAPLNTYPVKGECFSLLIQKPLLSYTIFSDGCYLVPKSGGRIIVGATVKQNTFDRTVTMKGIYSLMDKAKSLVPVIINAELEKAWAGIRPQTADALPYLGEHPALEGLFVATGHYRNGILLSPITGEVMADLVEKKTTGVDLTPFRLERNNMTSVGNGGSI</sequence>
<evidence type="ECO:0000256" key="1">
    <source>
        <dbReference type="ARBA" id="ARBA00004948"/>
    </source>
</evidence>
<evidence type="ECO:0000259" key="7">
    <source>
        <dbReference type="Pfam" id="PF01266"/>
    </source>
</evidence>
<keyword evidence="6" id="KW-1133">Transmembrane helix</keyword>
<dbReference type="InterPro" id="IPR036188">
    <property type="entry name" value="FAD/NAD-bd_sf"/>
</dbReference>
<dbReference type="GO" id="GO:0050660">
    <property type="term" value="F:flavin adenine dinucleotide binding"/>
    <property type="evidence" value="ECO:0007669"/>
    <property type="project" value="InterPro"/>
</dbReference>
<feature type="transmembrane region" description="Helical" evidence="6">
    <location>
        <begin position="6"/>
        <end position="24"/>
    </location>
</feature>
<dbReference type="RefSeq" id="WP_093210451.1">
    <property type="nucleotide sequence ID" value="NZ_FNFL01000001.1"/>
</dbReference>
<dbReference type="NCBIfam" id="TIGR02352">
    <property type="entry name" value="thiamin_ThiO"/>
    <property type="match status" value="1"/>
</dbReference>
<dbReference type="GO" id="GO:0009228">
    <property type="term" value="P:thiamine biosynthetic process"/>
    <property type="evidence" value="ECO:0007669"/>
    <property type="project" value="UniProtKB-KW"/>
</dbReference>
<evidence type="ECO:0000313" key="9">
    <source>
        <dbReference type="Proteomes" id="UP000198694"/>
    </source>
</evidence>
<dbReference type="Pfam" id="PF01266">
    <property type="entry name" value="DAO"/>
    <property type="match status" value="1"/>
</dbReference>